<dbReference type="Proteomes" id="UP001516472">
    <property type="component" value="Unassembled WGS sequence"/>
</dbReference>
<keyword evidence="3" id="KW-1185">Reference proteome</keyword>
<evidence type="ECO:0000313" key="3">
    <source>
        <dbReference type="Proteomes" id="UP001516472"/>
    </source>
</evidence>
<gene>
    <name evidence="2" type="ORF">G4177_00920</name>
</gene>
<proteinExistence type="predicted"/>
<sequence>MTTDNRTFWMLDTISNPGAVIETYVADAPSKWRLFEGQSHIAQFPAGATLKFSRDFPKHRKLFDFVANTMSLIIASKKVKDILDALGVDNCEYLPVAVKDHKDKVVGPEYFIIHPVGGEDGIDLEKSVYHKDSFDEREIGDVDLLVLNKEAISPRARFFRFKPLMREYVIDQVVADAFKAGKVTGYRLFAAEGWDGSFMHLEAE</sequence>
<dbReference type="RefSeq" id="WP_193346161.1">
    <property type="nucleotide sequence ID" value="NZ_CBCSIP010000440.1"/>
</dbReference>
<reference evidence="2 3" key="1">
    <citation type="submission" date="2020-02" db="EMBL/GenBank/DDBJ databases">
        <authorList>
            <person name="Babadi Z.K."/>
            <person name="Risdian C."/>
            <person name="Ebrahimipour G.H."/>
            <person name="Wink J."/>
        </authorList>
    </citation>
    <scope>NUCLEOTIDE SEQUENCE [LARGE SCALE GENOMIC DNA]</scope>
    <source>
        <strain evidence="2 3">ZKHCc1 1396</strain>
    </source>
</reference>
<dbReference type="Pfam" id="PF07791">
    <property type="entry name" value="Imm11"/>
    <property type="match status" value="1"/>
</dbReference>
<evidence type="ECO:0000259" key="1">
    <source>
        <dbReference type="Pfam" id="PF07791"/>
    </source>
</evidence>
<organism evidence="2 3">
    <name type="scientific">Corallococcus soli</name>
    <dbReference type="NCBI Taxonomy" id="2710757"/>
    <lineage>
        <taxon>Bacteria</taxon>
        <taxon>Pseudomonadati</taxon>
        <taxon>Myxococcota</taxon>
        <taxon>Myxococcia</taxon>
        <taxon>Myxococcales</taxon>
        <taxon>Cystobacterineae</taxon>
        <taxon>Myxococcaceae</taxon>
        <taxon>Corallococcus</taxon>
    </lineage>
</organism>
<dbReference type="EMBL" id="JAAIYO010000001">
    <property type="protein sequence ID" value="MBE4746733.1"/>
    <property type="molecule type" value="Genomic_DNA"/>
</dbReference>
<protein>
    <recommendedName>
        <fullName evidence="1">Immunity MXAN-0049 protein domain-containing protein</fullName>
    </recommendedName>
</protein>
<feature type="domain" description="Immunity MXAN-0049 protein" evidence="1">
    <location>
        <begin position="29"/>
        <end position="188"/>
    </location>
</feature>
<dbReference type="InterPro" id="IPR012433">
    <property type="entry name" value="Imm11"/>
</dbReference>
<accession>A0ABR9PFQ6</accession>
<evidence type="ECO:0000313" key="2">
    <source>
        <dbReference type="EMBL" id="MBE4746733.1"/>
    </source>
</evidence>
<name>A0ABR9PFQ6_9BACT</name>
<comment type="caution">
    <text evidence="2">The sequence shown here is derived from an EMBL/GenBank/DDBJ whole genome shotgun (WGS) entry which is preliminary data.</text>
</comment>